<sequence>MFKTGFSNCSSGSDRYQTSFETYQGSYQNFSSGTYLIINDFNLDSTASQEVANVQHYVDDSSRNHQFLSTQSNGT</sequence>
<proteinExistence type="predicted"/>
<evidence type="ECO:0000313" key="2">
    <source>
        <dbReference type="Proteomes" id="UP000663879"/>
    </source>
</evidence>
<accession>A0A814IGY4</accession>
<evidence type="ECO:0000313" key="1">
    <source>
        <dbReference type="EMBL" id="CAF1025714.1"/>
    </source>
</evidence>
<comment type="caution">
    <text evidence="1">The sequence shown here is derived from an EMBL/GenBank/DDBJ whole genome shotgun (WGS) entry which is preliminary data.</text>
</comment>
<reference evidence="1" key="1">
    <citation type="submission" date="2021-02" db="EMBL/GenBank/DDBJ databases">
        <authorList>
            <person name="Nowell W R."/>
        </authorList>
    </citation>
    <scope>NUCLEOTIDE SEQUENCE</scope>
    <source>
        <strain evidence="1">Ploen Becks lab</strain>
    </source>
</reference>
<keyword evidence="2" id="KW-1185">Reference proteome</keyword>
<gene>
    <name evidence="1" type="ORF">OXX778_LOCUS17607</name>
</gene>
<name>A0A814IGY4_9BILA</name>
<dbReference type="Proteomes" id="UP000663879">
    <property type="component" value="Unassembled WGS sequence"/>
</dbReference>
<dbReference type="AlphaFoldDB" id="A0A814IGY4"/>
<protein>
    <submittedName>
        <fullName evidence="1">Uncharacterized protein</fullName>
    </submittedName>
</protein>
<dbReference type="EMBL" id="CAJNOC010004551">
    <property type="protein sequence ID" value="CAF1025714.1"/>
    <property type="molecule type" value="Genomic_DNA"/>
</dbReference>
<organism evidence="1 2">
    <name type="scientific">Brachionus calyciflorus</name>
    <dbReference type="NCBI Taxonomy" id="104777"/>
    <lineage>
        <taxon>Eukaryota</taxon>
        <taxon>Metazoa</taxon>
        <taxon>Spiralia</taxon>
        <taxon>Gnathifera</taxon>
        <taxon>Rotifera</taxon>
        <taxon>Eurotatoria</taxon>
        <taxon>Monogononta</taxon>
        <taxon>Pseudotrocha</taxon>
        <taxon>Ploima</taxon>
        <taxon>Brachionidae</taxon>
        <taxon>Brachionus</taxon>
    </lineage>
</organism>